<dbReference type="InterPro" id="IPR036388">
    <property type="entry name" value="WH-like_DNA-bd_sf"/>
</dbReference>
<keyword evidence="1" id="KW-0805">Transcription regulation</keyword>
<gene>
    <name evidence="5" type="ORF">SAMN05421753_111148</name>
</gene>
<dbReference type="RefSeq" id="WP_092051622.1">
    <property type="nucleotide sequence ID" value="NZ_FOQD01000011.1"/>
</dbReference>
<proteinExistence type="predicted"/>
<evidence type="ECO:0000259" key="4">
    <source>
        <dbReference type="PROSITE" id="PS50949"/>
    </source>
</evidence>
<dbReference type="InterPro" id="IPR000524">
    <property type="entry name" value="Tscrpt_reg_HTH_GntR"/>
</dbReference>
<feature type="domain" description="HTH gntR-type" evidence="4">
    <location>
        <begin position="6"/>
        <end position="74"/>
    </location>
</feature>
<dbReference type="Proteomes" id="UP000199518">
    <property type="component" value="Unassembled WGS sequence"/>
</dbReference>
<dbReference type="Gene3D" id="3.40.50.2300">
    <property type="match status" value="2"/>
</dbReference>
<dbReference type="SUPFAM" id="SSF46785">
    <property type="entry name" value="Winged helix' DNA-binding domain"/>
    <property type="match status" value="1"/>
</dbReference>
<dbReference type="PROSITE" id="PS50949">
    <property type="entry name" value="HTH_GNTR"/>
    <property type="match status" value="1"/>
</dbReference>
<dbReference type="AlphaFoldDB" id="A0A1I3K888"/>
<name>A0A1I3K888_9PLAN</name>
<protein>
    <submittedName>
        <fullName evidence="5">DNA-binding transcriptional regulator, LacI/PurR family</fullName>
    </submittedName>
</protein>
<dbReference type="GO" id="GO:0003677">
    <property type="term" value="F:DNA binding"/>
    <property type="evidence" value="ECO:0007669"/>
    <property type="project" value="UniProtKB-KW"/>
</dbReference>
<dbReference type="EMBL" id="FOQD01000011">
    <property type="protein sequence ID" value="SFI68677.1"/>
    <property type="molecule type" value="Genomic_DNA"/>
</dbReference>
<evidence type="ECO:0000313" key="5">
    <source>
        <dbReference type="EMBL" id="SFI68677.1"/>
    </source>
</evidence>
<reference evidence="6" key="1">
    <citation type="submission" date="2016-10" db="EMBL/GenBank/DDBJ databases">
        <authorList>
            <person name="Varghese N."/>
            <person name="Submissions S."/>
        </authorList>
    </citation>
    <scope>NUCLEOTIDE SEQUENCE [LARGE SCALE GENOMIC DNA]</scope>
    <source>
        <strain evidence="6">DSM 26348</strain>
    </source>
</reference>
<sequence length="365" mass="40530">MSRQPATQIVDVAERILLDIRRRKLRAGDAYLGTAETAKLLRISGSTVNRAFQLLARRGVVERRQRRGTIVLDPQRKRPPNLQRVHLLVREDHLQAEGLWADGVLMGLQQELPGVELQFNFRPIADEAEYVQQVIDEMLRSRWAAGLVLIRTGVVTQRLVQASGLPAVVSGTLQPSISGLPSIDRDQAQIGKLLAEHLLKQRCRRFLILMRDRITAGDHLMLDAALQTLAAAGVVLDRVTLRFLPSDTEAIVAEVQKLLPQLGSALGCLCRSERLANGVLTAANATPFKVTRVPKIVVADVAQPDANTNRFPCIESSISPEDWGRRIGRLLLNAARGDVTSYQHEIVPVRIMESFESQIGLTQRR</sequence>
<evidence type="ECO:0000256" key="1">
    <source>
        <dbReference type="ARBA" id="ARBA00023015"/>
    </source>
</evidence>
<keyword evidence="6" id="KW-1185">Reference proteome</keyword>
<evidence type="ECO:0000256" key="2">
    <source>
        <dbReference type="ARBA" id="ARBA00023125"/>
    </source>
</evidence>
<dbReference type="Gene3D" id="1.10.10.10">
    <property type="entry name" value="Winged helix-like DNA-binding domain superfamily/Winged helix DNA-binding domain"/>
    <property type="match status" value="1"/>
</dbReference>
<organism evidence="5 6">
    <name type="scientific">Planctomicrobium piriforme</name>
    <dbReference type="NCBI Taxonomy" id="1576369"/>
    <lineage>
        <taxon>Bacteria</taxon>
        <taxon>Pseudomonadati</taxon>
        <taxon>Planctomycetota</taxon>
        <taxon>Planctomycetia</taxon>
        <taxon>Planctomycetales</taxon>
        <taxon>Planctomycetaceae</taxon>
        <taxon>Planctomicrobium</taxon>
    </lineage>
</organism>
<dbReference type="STRING" id="1576369.SAMN05421753_111148"/>
<dbReference type="InterPro" id="IPR028082">
    <property type="entry name" value="Peripla_BP_I"/>
</dbReference>
<dbReference type="OrthoDB" id="274982at2"/>
<evidence type="ECO:0000313" key="6">
    <source>
        <dbReference type="Proteomes" id="UP000199518"/>
    </source>
</evidence>
<evidence type="ECO:0000256" key="3">
    <source>
        <dbReference type="ARBA" id="ARBA00023163"/>
    </source>
</evidence>
<dbReference type="Pfam" id="PF00392">
    <property type="entry name" value="GntR"/>
    <property type="match status" value="1"/>
</dbReference>
<keyword evidence="2 5" id="KW-0238">DNA-binding</keyword>
<dbReference type="GO" id="GO:0003700">
    <property type="term" value="F:DNA-binding transcription factor activity"/>
    <property type="evidence" value="ECO:0007669"/>
    <property type="project" value="InterPro"/>
</dbReference>
<dbReference type="SUPFAM" id="SSF53822">
    <property type="entry name" value="Periplasmic binding protein-like I"/>
    <property type="match status" value="1"/>
</dbReference>
<keyword evidence="3" id="KW-0804">Transcription</keyword>
<accession>A0A1I3K888</accession>
<dbReference type="InterPro" id="IPR036390">
    <property type="entry name" value="WH_DNA-bd_sf"/>
</dbReference>
<dbReference type="SMART" id="SM00345">
    <property type="entry name" value="HTH_GNTR"/>
    <property type="match status" value="1"/>
</dbReference>